<dbReference type="InterPro" id="IPR028098">
    <property type="entry name" value="Glyco_trans_4-like_N"/>
</dbReference>
<feature type="domain" description="Glycosyl transferase family 1" evidence="1">
    <location>
        <begin position="181"/>
        <end position="342"/>
    </location>
</feature>
<sequence>MKILMVTNKVKTYALGFQNVLEPLGKLGHEVIWAADFSQFVADKSVIPCQIEQIDINTNPFNKSNATAYKQILDIIERYDIEAVMCSTPIGGALARLAAKKKDIRPVLYEAHGFLFFKGAPLINQTVYKWEEELLAHYTDVLITITNEDYAAAQKFKLRSGERPYLVHGAGVKVGVRVEIDRAEKRKSVDVPVDAFVIVSAGELNKNKNTEVVVRALKDVPEAHYIACGVGPEKENLEKLAEELGVSERFHPMGYRTDMAELMAMSDVFTMMSFREGMPRSLLEAMDLGLPCVGSDTRGIRDLIDTHGGYICSPKDPKAFADAFNALKENYELRRSMGKYNQGKVQEYSADIVRNELYEIYKKTFAI</sequence>
<evidence type="ECO:0000259" key="2">
    <source>
        <dbReference type="Pfam" id="PF13439"/>
    </source>
</evidence>
<dbReference type="PANTHER" id="PTHR45947">
    <property type="entry name" value="SULFOQUINOVOSYL TRANSFERASE SQD2"/>
    <property type="match status" value="1"/>
</dbReference>
<keyword evidence="3" id="KW-0808">Transferase</keyword>
<dbReference type="RefSeq" id="WP_098924702.1">
    <property type="nucleotide sequence ID" value="NZ_CP023819.1"/>
</dbReference>
<dbReference type="SUPFAM" id="SSF53756">
    <property type="entry name" value="UDP-Glycosyltransferase/glycogen phosphorylase"/>
    <property type="match status" value="1"/>
</dbReference>
<feature type="domain" description="Glycosyltransferase subfamily 4-like N-terminal" evidence="2">
    <location>
        <begin position="22"/>
        <end position="158"/>
    </location>
</feature>
<dbReference type="Pfam" id="PF00534">
    <property type="entry name" value="Glycos_transf_1"/>
    <property type="match status" value="1"/>
</dbReference>
<dbReference type="Gene3D" id="3.40.50.2000">
    <property type="entry name" value="Glycogen Phosphorylase B"/>
    <property type="match status" value="2"/>
</dbReference>
<evidence type="ECO:0000313" key="4">
    <source>
        <dbReference type="Proteomes" id="UP000223709"/>
    </source>
</evidence>
<protein>
    <submittedName>
        <fullName evidence="3">Glycosyltransferase family 1 protein</fullName>
    </submittedName>
</protein>
<dbReference type="GO" id="GO:0016758">
    <property type="term" value="F:hexosyltransferase activity"/>
    <property type="evidence" value="ECO:0007669"/>
    <property type="project" value="TreeGrafter"/>
</dbReference>
<proteinExistence type="predicted"/>
<accession>A0A291TCY3</accession>
<dbReference type="InterPro" id="IPR001296">
    <property type="entry name" value="Glyco_trans_1"/>
</dbReference>
<dbReference type="PANTHER" id="PTHR45947:SF3">
    <property type="entry name" value="SULFOQUINOVOSYL TRANSFERASE SQD2"/>
    <property type="match status" value="1"/>
</dbReference>
<organism evidence="3 4">
    <name type="scientific">Faecalibacterium prausnitzii</name>
    <dbReference type="NCBI Taxonomy" id="853"/>
    <lineage>
        <taxon>Bacteria</taxon>
        <taxon>Bacillati</taxon>
        <taxon>Bacillota</taxon>
        <taxon>Clostridia</taxon>
        <taxon>Eubacteriales</taxon>
        <taxon>Oscillospiraceae</taxon>
        <taxon>Faecalibacterium</taxon>
    </lineage>
</organism>
<dbReference type="AlphaFoldDB" id="A0A291TCY3"/>
<dbReference type="EMBL" id="CP023819">
    <property type="protein sequence ID" value="ATL90959.1"/>
    <property type="molecule type" value="Genomic_DNA"/>
</dbReference>
<evidence type="ECO:0000259" key="1">
    <source>
        <dbReference type="Pfam" id="PF00534"/>
    </source>
</evidence>
<dbReference type="InterPro" id="IPR050194">
    <property type="entry name" value="Glycosyltransferase_grp1"/>
</dbReference>
<evidence type="ECO:0000313" key="3">
    <source>
        <dbReference type="EMBL" id="ATL90959.1"/>
    </source>
</evidence>
<name>A0A291TCY3_9FIRM</name>
<reference evidence="3 4" key="1">
    <citation type="submission" date="2017-10" db="EMBL/GenBank/DDBJ databases">
        <title>Complete Genome Sequence of Faecalibacterium prausnitzii isolated from the gut of healthy adult Indian.</title>
        <authorList>
            <person name="Bag S."/>
            <person name="Ghosh T.S."/>
            <person name="Das B."/>
        </authorList>
    </citation>
    <scope>NUCLEOTIDE SEQUENCE [LARGE SCALE GENOMIC DNA]</scope>
    <source>
        <strain evidence="3 4">Indica</strain>
    </source>
</reference>
<gene>
    <name evidence="3" type="ORF">CRH10_11980</name>
</gene>
<dbReference type="Proteomes" id="UP000223709">
    <property type="component" value="Chromosome"/>
</dbReference>
<dbReference type="Pfam" id="PF13439">
    <property type="entry name" value="Glyco_transf_4"/>
    <property type="match status" value="1"/>
</dbReference>